<proteinExistence type="predicted"/>
<protein>
    <submittedName>
        <fullName evidence="2">Uncharacterized protein</fullName>
    </submittedName>
</protein>
<keyword evidence="1" id="KW-0732">Signal</keyword>
<dbReference type="EMBL" id="MDET01000007">
    <property type="protein sequence ID" value="OQM76536.1"/>
    <property type="molecule type" value="Genomic_DNA"/>
</dbReference>
<organism evidence="2 3">
    <name type="scientific">Manganibacter manganicus</name>
    <dbReference type="NCBI Taxonomy" id="1873176"/>
    <lineage>
        <taxon>Bacteria</taxon>
        <taxon>Pseudomonadati</taxon>
        <taxon>Pseudomonadota</taxon>
        <taxon>Alphaproteobacteria</taxon>
        <taxon>Hyphomicrobiales</taxon>
        <taxon>Phyllobacteriaceae</taxon>
        <taxon>Manganibacter</taxon>
    </lineage>
</organism>
<dbReference type="RefSeq" id="WP_080918798.1">
    <property type="nucleotide sequence ID" value="NZ_MDET01000007.1"/>
</dbReference>
<dbReference type="Proteomes" id="UP000191905">
    <property type="component" value="Unassembled WGS sequence"/>
</dbReference>
<feature type="chain" id="PRO_5012935372" evidence="1">
    <location>
        <begin position="26"/>
        <end position="565"/>
    </location>
</feature>
<reference evidence="2 3" key="1">
    <citation type="journal article" date="2016" name="Int. J. Syst. Evol. Microbiol.">
        <title>Pseudaminobacter manganicus sp. nov., isolated from sludge of a manganese mine.</title>
        <authorList>
            <person name="Li J."/>
            <person name="Huang J."/>
            <person name="Liao S."/>
            <person name="Wang G."/>
        </authorList>
    </citation>
    <scope>NUCLEOTIDE SEQUENCE [LARGE SCALE GENOMIC DNA]</scope>
    <source>
        <strain evidence="2 3">JH-7</strain>
    </source>
</reference>
<evidence type="ECO:0000313" key="3">
    <source>
        <dbReference type="Proteomes" id="UP000191905"/>
    </source>
</evidence>
<dbReference type="AlphaFoldDB" id="A0A1V8RTK9"/>
<dbReference type="STRING" id="1873176.BFN67_14275"/>
<evidence type="ECO:0000256" key="1">
    <source>
        <dbReference type="SAM" id="SignalP"/>
    </source>
</evidence>
<accession>A0A1V8RTK9</accession>
<comment type="caution">
    <text evidence="2">The sequence shown here is derived from an EMBL/GenBank/DDBJ whole genome shotgun (WGS) entry which is preliminary data.</text>
</comment>
<name>A0A1V8RTK9_9HYPH</name>
<evidence type="ECO:0000313" key="2">
    <source>
        <dbReference type="EMBL" id="OQM76536.1"/>
    </source>
</evidence>
<dbReference type="OrthoDB" id="7315717at2"/>
<gene>
    <name evidence="2" type="ORF">BFN67_14275</name>
</gene>
<keyword evidence="3" id="KW-1185">Reference proteome</keyword>
<feature type="signal peptide" evidence="1">
    <location>
        <begin position="1"/>
        <end position="25"/>
    </location>
</feature>
<sequence>MPKAIIPIVAAAFCTLWFHTTPAQADFGDCTESSYRAEFDPRLETMPFDCVERLRINVLTETGSSDIRLIHHRHADWALSPRLIDEFERGLRGAADALSLIGSFRLDDVTVMLIDGPPPREASSDRFSNIAAQTGASDGECRIAVYLLSVGATVEHAAYVIAHEFFHCVQEASLSPAQMGSSGAGTGVGGDWWIEGSADWFAALSLPEIGPLNDRTYRFDSVSDDTPLYEMAYEAVVFFLWLNDETGPSGVMPFLHQMASRAGAGAQRSAMQGALTADQWLSFAQAYIGRDIKHPHGTALSINPSDGDTWHWSETRTERIRLDPFVIRRGWVELECGEWATEVRPDEGYATRSEGGSWGDLPETIDTNDGGESRYRFVGIAADTSDRTLELRVDLEAGCQPCGGIDALDACVVGQWQEVGGGPIEWMQKLLRRPKVVEGERHNVVYTYESDGTFATARLSAELTTIAETSEGDVHGDGRAASQSSGRWSVEDGRLNLCQDQLHFQGEVKMTAPDGMTATMELPTPVAPENATMRYTCSETSLETTLTFPGIPEPMVTRYSRMSGG</sequence>